<dbReference type="PANTHER" id="PTHR11712">
    <property type="entry name" value="POLYKETIDE SYNTHASE-RELATED"/>
    <property type="match status" value="1"/>
</dbReference>
<dbReference type="Gene3D" id="3.40.47.10">
    <property type="match status" value="1"/>
</dbReference>
<dbReference type="FunFam" id="3.40.47.10:FF:000018">
    <property type="entry name" value="3-oxoacyl-[acyl-carrier-protein] synthase 2"/>
    <property type="match status" value="1"/>
</dbReference>
<dbReference type="RefSeq" id="WP_015756782.1">
    <property type="nucleotide sequence ID" value="NC_013216.1"/>
</dbReference>
<dbReference type="InterPro" id="IPR000794">
    <property type="entry name" value="Beta-ketoacyl_synthase"/>
</dbReference>
<comment type="similarity">
    <text evidence="2 14 16">Belongs to the thiolase-like superfamily. Beta-ketoacyl-ACP synthases family.</text>
</comment>
<dbReference type="InterPro" id="IPR016039">
    <property type="entry name" value="Thiolase-like"/>
</dbReference>
<organism evidence="18 19">
    <name type="scientific">Desulfofarcimen acetoxidans (strain ATCC 49208 / DSM 771 / KCTC 5769 / VKM B-1644 / 5575)</name>
    <name type="common">Desulfotomaculum acetoxidans</name>
    <dbReference type="NCBI Taxonomy" id="485916"/>
    <lineage>
        <taxon>Bacteria</taxon>
        <taxon>Bacillati</taxon>
        <taxon>Bacillota</taxon>
        <taxon>Clostridia</taxon>
        <taxon>Eubacteriales</taxon>
        <taxon>Peptococcaceae</taxon>
        <taxon>Desulfofarcimen</taxon>
    </lineage>
</organism>
<evidence type="ECO:0000256" key="10">
    <source>
        <dbReference type="ARBA" id="ARBA00023315"/>
    </source>
</evidence>
<dbReference type="NCBIfam" id="NF004970">
    <property type="entry name" value="PRK06333.1"/>
    <property type="match status" value="1"/>
</dbReference>
<accession>C8W585</accession>
<dbReference type="UniPathway" id="UPA00094"/>
<dbReference type="SMART" id="SM00825">
    <property type="entry name" value="PKS_KS"/>
    <property type="match status" value="1"/>
</dbReference>
<keyword evidence="7" id="KW-0276">Fatty acid metabolism</keyword>
<dbReference type="PROSITE" id="PS52004">
    <property type="entry name" value="KS3_2"/>
    <property type="match status" value="1"/>
</dbReference>
<evidence type="ECO:0000259" key="17">
    <source>
        <dbReference type="PROSITE" id="PS52004"/>
    </source>
</evidence>
<dbReference type="InterPro" id="IPR014030">
    <property type="entry name" value="Ketoacyl_synth_N"/>
</dbReference>
<evidence type="ECO:0000256" key="7">
    <source>
        <dbReference type="ARBA" id="ARBA00022832"/>
    </source>
</evidence>
<sequence length="415" mass="43464">MQKRIVATGMGVISPVGIGIEPFWSALTAGVSGIKRITNFDPSGFATQIAAEVKGFNPHDYLDKKEARRMDRFTQFAVAASKMAIEDAGLDLGQLDKNRVGVVLGCGIGGLSTMEEQTRVLVEKGPGRISPFLVPMMIANMGAGQVAIAFGLRGPNITTVTACASSTNAIGDAIKLLQRGQADVVISGGTEAPITPLGVGGFASMKAMSTRNDAPEEASRPFDADRDGFIIGEGSAILVLETEEHALKRGARIYGEVAGYGTTCDAFHITAPDPEGAGAAASMRMALEDAGIAPEQVDYINAHGTSTPLNDKLETIAIKTIFGESAGKIPVSSTKSMTGHMLGAAGGIEALVCFLAINRGIIPPTINYHTPDPDCDLDYVPNKAREARVNIAMSNSFGFGGHNATLIFSSYNKKL</sequence>
<protein>
    <recommendedName>
        <fullName evidence="4 14">3-oxoacyl-[acyl-carrier-protein] synthase 2</fullName>
        <ecNumber evidence="3 14">2.3.1.179</ecNumber>
    </recommendedName>
</protein>
<dbReference type="InterPro" id="IPR014031">
    <property type="entry name" value="Ketoacyl_synth_C"/>
</dbReference>
<keyword evidence="5 14" id="KW-0444">Lipid biosynthesis</keyword>
<dbReference type="InterPro" id="IPR017568">
    <property type="entry name" value="3-oxoacyl-ACP_synth-2"/>
</dbReference>
<evidence type="ECO:0000256" key="15">
    <source>
        <dbReference type="PIRSR" id="PIRSR000447-1"/>
    </source>
</evidence>
<keyword evidence="8" id="KW-0443">Lipid metabolism</keyword>
<dbReference type="Pfam" id="PF02801">
    <property type="entry name" value="Ketoacyl-synt_C"/>
    <property type="match status" value="1"/>
</dbReference>
<feature type="active site" description="For beta-ketoacyl synthase activity" evidence="15">
    <location>
        <position position="163"/>
    </location>
</feature>
<evidence type="ECO:0000256" key="14">
    <source>
        <dbReference type="PIRNR" id="PIRNR000447"/>
    </source>
</evidence>
<comment type="catalytic activity">
    <reaction evidence="12 14">
        <text>(9Z)-hexadecenoyl-[ACP] + malonyl-[ACP] + H(+) = 3-oxo-(11Z)-octadecenoyl-[ACP] + holo-[ACP] + CO2</text>
        <dbReference type="Rhea" id="RHEA:55040"/>
        <dbReference type="Rhea" id="RHEA-COMP:9623"/>
        <dbReference type="Rhea" id="RHEA-COMP:9685"/>
        <dbReference type="Rhea" id="RHEA-COMP:10800"/>
        <dbReference type="Rhea" id="RHEA-COMP:14074"/>
        <dbReference type="ChEBI" id="CHEBI:15378"/>
        <dbReference type="ChEBI" id="CHEBI:16526"/>
        <dbReference type="ChEBI" id="CHEBI:64479"/>
        <dbReference type="ChEBI" id="CHEBI:78449"/>
        <dbReference type="ChEBI" id="CHEBI:83989"/>
        <dbReference type="ChEBI" id="CHEBI:138538"/>
        <dbReference type="EC" id="2.3.1.179"/>
    </reaction>
</comment>
<evidence type="ECO:0000256" key="5">
    <source>
        <dbReference type="ARBA" id="ARBA00022516"/>
    </source>
</evidence>
<evidence type="ECO:0000256" key="2">
    <source>
        <dbReference type="ARBA" id="ARBA00008467"/>
    </source>
</evidence>
<dbReference type="KEGG" id="dae:Dtox_1182"/>
<dbReference type="EMBL" id="CP001720">
    <property type="protein sequence ID" value="ACV62067.1"/>
    <property type="molecule type" value="Genomic_DNA"/>
</dbReference>
<comment type="pathway">
    <text evidence="1 14">Lipid metabolism; fatty acid biosynthesis.</text>
</comment>
<evidence type="ECO:0000313" key="18">
    <source>
        <dbReference type="EMBL" id="ACV62067.1"/>
    </source>
</evidence>
<evidence type="ECO:0000256" key="12">
    <source>
        <dbReference type="ARBA" id="ARBA00047318"/>
    </source>
</evidence>
<comment type="catalytic activity">
    <reaction evidence="13 14">
        <text>a fatty acyl-[ACP] + malonyl-[ACP] + H(+) = a 3-oxoacyl-[ACP] + holo-[ACP] + CO2</text>
        <dbReference type="Rhea" id="RHEA:22836"/>
        <dbReference type="Rhea" id="RHEA-COMP:9623"/>
        <dbReference type="Rhea" id="RHEA-COMP:9685"/>
        <dbReference type="Rhea" id="RHEA-COMP:9916"/>
        <dbReference type="Rhea" id="RHEA-COMP:14125"/>
        <dbReference type="ChEBI" id="CHEBI:15378"/>
        <dbReference type="ChEBI" id="CHEBI:16526"/>
        <dbReference type="ChEBI" id="CHEBI:64479"/>
        <dbReference type="ChEBI" id="CHEBI:78449"/>
        <dbReference type="ChEBI" id="CHEBI:78776"/>
        <dbReference type="ChEBI" id="CHEBI:138651"/>
    </reaction>
</comment>
<dbReference type="AlphaFoldDB" id="C8W585"/>
<gene>
    <name evidence="18" type="ordered locus">Dtox_1182</name>
</gene>
<evidence type="ECO:0000256" key="8">
    <source>
        <dbReference type="ARBA" id="ARBA00023098"/>
    </source>
</evidence>
<dbReference type="SUPFAM" id="SSF53901">
    <property type="entry name" value="Thiolase-like"/>
    <property type="match status" value="2"/>
</dbReference>
<dbReference type="GO" id="GO:0004315">
    <property type="term" value="F:3-oxoacyl-[acyl-carrier-protein] synthase activity"/>
    <property type="evidence" value="ECO:0007669"/>
    <property type="project" value="UniProtKB-UniRule"/>
</dbReference>
<keyword evidence="19" id="KW-1185">Reference proteome</keyword>
<comment type="function">
    <text evidence="11 14">Involved in the type II fatty acid elongation cycle. Catalyzes the elongation of a wide range of acyl-ACP by the addition of two carbons from malonyl-ACP to an acyl acceptor. Can efficiently catalyze the conversion of palmitoleoyl-ACP (cis-hexadec-9-enoyl-ACP) to cis-vaccenoyl-ACP (cis-octadec-11-enoyl-ACP), an essential step in the thermal regulation of fatty acid composition.</text>
</comment>
<dbReference type="CDD" id="cd00834">
    <property type="entry name" value="KAS_I_II"/>
    <property type="match status" value="1"/>
</dbReference>
<dbReference type="PIRSF" id="PIRSF000447">
    <property type="entry name" value="KAS_II"/>
    <property type="match status" value="1"/>
</dbReference>
<evidence type="ECO:0000256" key="13">
    <source>
        <dbReference type="ARBA" id="ARBA00047659"/>
    </source>
</evidence>
<evidence type="ECO:0000256" key="1">
    <source>
        <dbReference type="ARBA" id="ARBA00005194"/>
    </source>
</evidence>
<proteinExistence type="inferred from homology"/>
<dbReference type="HOGENOM" id="CLU_000022_69_2_9"/>
<dbReference type="PROSITE" id="PS00606">
    <property type="entry name" value="KS3_1"/>
    <property type="match status" value="1"/>
</dbReference>
<dbReference type="NCBIfam" id="NF005589">
    <property type="entry name" value="PRK07314.1"/>
    <property type="match status" value="1"/>
</dbReference>
<evidence type="ECO:0000256" key="9">
    <source>
        <dbReference type="ARBA" id="ARBA00023160"/>
    </source>
</evidence>
<evidence type="ECO:0000256" key="11">
    <source>
        <dbReference type="ARBA" id="ARBA00024006"/>
    </source>
</evidence>
<dbReference type="Proteomes" id="UP000002217">
    <property type="component" value="Chromosome"/>
</dbReference>
<dbReference type="STRING" id="485916.Dtox_1182"/>
<dbReference type="eggNOG" id="COG0304">
    <property type="taxonomic scope" value="Bacteria"/>
</dbReference>
<dbReference type="GO" id="GO:0005829">
    <property type="term" value="C:cytosol"/>
    <property type="evidence" value="ECO:0007669"/>
    <property type="project" value="TreeGrafter"/>
</dbReference>
<name>C8W585_DESAS</name>
<dbReference type="OrthoDB" id="9808669at2"/>
<dbReference type="EC" id="2.3.1.179" evidence="3 14"/>
<dbReference type="NCBIfam" id="TIGR03150">
    <property type="entry name" value="fabF"/>
    <property type="match status" value="1"/>
</dbReference>
<dbReference type="Pfam" id="PF00109">
    <property type="entry name" value="ketoacyl-synt"/>
    <property type="match status" value="1"/>
</dbReference>
<dbReference type="FunFam" id="3.40.47.10:FF:000015">
    <property type="entry name" value="3-oxoacyl-[acyl-carrier-protein] synthase, mitochondrial"/>
    <property type="match status" value="1"/>
</dbReference>
<dbReference type="GO" id="GO:0006633">
    <property type="term" value="P:fatty acid biosynthetic process"/>
    <property type="evidence" value="ECO:0007669"/>
    <property type="project" value="UniProtKB-UniRule"/>
</dbReference>
<evidence type="ECO:0000256" key="16">
    <source>
        <dbReference type="RuleBase" id="RU003694"/>
    </source>
</evidence>
<reference evidence="18 19" key="1">
    <citation type="journal article" date="2009" name="Stand. Genomic Sci.">
        <title>Complete genome sequence of Desulfotomaculum acetoxidans type strain (5575).</title>
        <authorList>
            <person name="Spring S."/>
            <person name="Lapidus A."/>
            <person name="Schroder M."/>
            <person name="Gleim D."/>
            <person name="Sims D."/>
            <person name="Meincke L."/>
            <person name="Glavina Del Rio T."/>
            <person name="Tice H."/>
            <person name="Copeland A."/>
            <person name="Cheng J.F."/>
            <person name="Lucas S."/>
            <person name="Chen F."/>
            <person name="Nolan M."/>
            <person name="Bruce D."/>
            <person name="Goodwin L."/>
            <person name="Pitluck S."/>
            <person name="Ivanova N."/>
            <person name="Mavromatis K."/>
            <person name="Mikhailova N."/>
            <person name="Pati A."/>
            <person name="Chen A."/>
            <person name="Palaniappan K."/>
            <person name="Land M."/>
            <person name="Hauser L."/>
            <person name="Chang Y.J."/>
            <person name="Jeffries C.D."/>
            <person name="Chain P."/>
            <person name="Saunders E."/>
            <person name="Brettin T."/>
            <person name="Detter J.C."/>
            <person name="Goker M."/>
            <person name="Bristow J."/>
            <person name="Eisen J.A."/>
            <person name="Markowitz V."/>
            <person name="Hugenholtz P."/>
            <person name="Kyrpides N.C."/>
            <person name="Klenk H.P."/>
            <person name="Han C."/>
        </authorList>
    </citation>
    <scope>NUCLEOTIDE SEQUENCE [LARGE SCALE GENOMIC DNA]</scope>
    <source>
        <strain evidence="19">ATCC 49208 / DSM 771 / VKM B-1644</strain>
    </source>
</reference>
<evidence type="ECO:0000256" key="3">
    <source>
        <dbReference type="ARBA" id="ARBA00012356"/>
    </source>
</evidence>
<dbReference type="InterPro" id="IPR018201">
    <property type="entry name" value="Ketoacyl_synth_AS"/>
</dbReference>
<keyword evidence="10 14" id="KW-0012">Acyltransferase</keyword>
<evidence type="ECO:0000256" key="4">
    <source>
        <dbReference type="ARBA" id="ARBA00014657"/>
    </source>
</evidence>
<feature type="domain" description="Ketosynthase family 3 (KS3)" evidence="17">
    <location>
        <begin position="2"/>
        <end position="410"/>
    </location>
</feature>
<dbReference type="InterPro" id="IPR020841">
    <property type="entry name" value="PKS_Beta-ketoAc_synthase_dom"/>
</dbReference>
<keyword evidence="6 14" id="KW-0808">Transferase</keyword>
<evidence type="ECO:0000313" key="19">
    <source>
        <dbReference type="Proteomes" id="UP000002217"/>
    </source>
</evidence>
<dbReference type="PANTHER" id="PTHR11712:SF336">
    <property type="entry name" value="3-OXOACYL-[ACYL-CARRIER-PROTEIN] SYNTHASE, MITOCHONDRIAL"/>
    <property type="match status" value="1"/>
</dbReference>
<evidence type="ECO:0000256" key="6">
    <source>
        <dbReference type="ARBA" id="ARBA00022679"/>
    </source>
</evidence>
<keyword evidence="9 14" id="KW-0275">Fatty acid biosynthesis</keyword>